<dbReference type="Proteomes" id="UP000677054">
    <property type="component" value="Unassembled WGS sequence"/>
</dbReference>
<dbReference type="PANTHER" id="PTHR21522:SF32">
    <property type="entry name" value="OTOPETRIN-2"/>
    <property type="match status" value="1"/>
</dbReference>
<evidence type="ECO:0000313" key="14">
    <source>
        <dbReference type="Proteomes" id="UP000677054"/>
    </source>
</evidence>
<feature type="transmembrane region" description="Helical" evidence="12">
    <location>
        <begin position="229"/>
        <end position="249"/>
    </location>
</feature>
<dbReference type="AlphaFoldDB" id="A0A7R9ACI8"/>
<keyword evidence="7 12" id="KW-1133">Transmembrane helix</keyword>
<feature type="transmembrane region" description="Helical" evidence="12">
    <location>
        <begin position="269"/>
        <end position="289"/>
    </location>
</feature>
<keyword evidence="14" id="KW-1185">Reference proteome</keyword>
<evidence type="ECO:0000256" key="1">
    <source>
        <dbReference type="ARBA" id="ARBA00004651"/>
    </source>
</evidence>
<evidence type="ECO:0000256" key="4">
    <source>
        <dbReference type="ARBA" id="ARBA00022475"/>
    </source>
</evidence>
<feature type="compositionally biased region" description="Basic and acidic residues" evidence="11">
    <location>
        <begin position="7"/>
        <end position="18"/>
    </location>
</feature>
<evidence type="ECO:0000256" key="2">
    <source>
        <dbReference type="ARBA" id="ARBA00006513"/>
    </source>
</evidence>
<keyword evidence="6" id="KW-0375">Hydrogen ion transport</keyword>
<organism evidence="13">
    <name type="scientific">Darwinula stevensoni</name>
    <dbReference type="NCBI Taxonomy" id="69355"/>
    <lineage>
        <taxon>Eukaryota</taxon>
        <taxon>Metazoa</taxon>
        <taxon>Ecdysozoa</taxon>
        <taxon>Arthropoda</taxon>
        <taxon>Crustacea</taxon>
        <taxon>Oligostraca</taxon>
        <taxon>Ostracoda</taxon>
        <taxon>Podocopa</taxon>
        <taxon>Podocopida</taxon>
        <taxon>Darwinulocopina</taxon>
        <taxon>Darwinuloidea</taxon>
        <taxon>Darwinulidae</taxon>
        <taxon>Darwinula</taxon>
    </lineage>
</organism>
<keyword evidence="10" id="KW-0407">Ion channel</keyword>
<dbReference type="GO" id="GO:0005886">
    <property type="term" value="C:plasma membrane"/>
    <property type="evidence" value="ECO:0007669"/>
    <property type="project" value="UniProtKB-SubCell"/>
</dbReference>
<gene>
    <name evidence="13" type="ORF">DSTB1V02_LOCUS11290</name>
</gene>
<feature type="region of interest" description="Disordered" evidence="11">
    <location>
        <begin position="1"/>
        <end position="20"/>
    </location>
</feature>
<feature type="transmembrane region" description="Helical" evidence="12">
    <location>
        <begin position="416"/>
        <end position="438"/>
    </location>
</feature>
<feature type="region of interest" description="Disordered" evidence="11">
    <location>
        <begin position="134"/>
        <end position="203"/>
    </location>
</feature>
<protein>
    <submittedName>
        <fullName evidence="13">Uncharacterized protein</fullName>
    </submittedName>
</protein>
<reference evidence="13" key="1">
    <citation type="submission" date="2020-11" db="EMBL/GenBank/DDBJ databases">
        <authorList>
            <person name="Tran Van P."/>
        </authorList>
    </citation>
    <scope>NUCLEOTIDE SEQUENCE</scope>
</reference>
<feature type="transmembrane region" description="Helical" evidence="12">
    <location>
        <begin position="608"/>
        <end position="627"/>
    </location>
</feature>
<dbReference type="GO" id="GO:0015252">
    <property type="term" value="F:proton channel activity"/>
    <property type="evidence" value="ECO:0007669"/>
    <property type="project" value="InterPro"/>
</dbReference>
<feature type="transmembrane region" description="Helical" evidence="12">
    <location>
        <begin position="349"/>
        <end position="372"/>
    </location>
</feature>
<evidence type="ECO:0000256" key="10">
    <source>
        <dbReference type="ARBA" id="ARBA00023303"/>
    </source>
</evidence>
<name>A0A7R9ACI8_9CRUS</name>
<evidence type="ECO:0000256" key="5">
    <source>
        <dbReference type="ARBA" id="ARBA00022692"/>
    </source>
</evidence>
<comment type="subcellular location">
    <subcellularLocation>
        <location evidence="1">Cell membrane</location>
        <topology evidence="1">Multi-pass membrane protein</topology>
    </subcellularLocation>
</comment>
<feature type="transmembrane region" description="Helical" evidence="12">
    <location>
        <begin position="639"/>
        <end position="659"/>
    </location>
</feature>
<keyword evidence="3" id="KW-0813">Transport</keyword>
<dbReference type="EMBL" id="LR903126">
    <property type="protein sequence ID" value="CAD7251524.1"/>
    <property type="molecule type" value="Genomic_DNA"/>
</dbReference>
<dbReference type="EMBL" id="CAJPEV010003609">
    <property type="protein sequence ID" value="CAG0900143.1"/>
    <property type="molecule type" value="Genomic_DNA"/>
</dbReference>
<evidence type="ECO:0000256" key="12">
    <source>
        <dbReference type="SAM" id="Phobius"/>
    </source>
</evidence>
<dbReference type="InterPro" id="IPR004878">
    <property type="entry name" value="Otopetrin"/>
</dbReference>
<feature type="transmembrane region" description="Helical" evidence="12">
    <location>
        <begin position="384"/>
        <end position="404"/>
    </location>
</feature>
<comment type="similarity">
    <text evidence="2">Belongs to the otopetrin family.</text>
</comment>
<keyword evidence="4" id="KW-1003">Cell membrane</keyword>
<feature type="compositionally biased region" description="Polar residues" evidence="11">
    <location>
        <begin position="145"/>
        <end position="155"/>
    </location>
</feature>
<evidence type="ECO:0000256" key="7">
    <source>
        <dbReference type="ARBA" id="ARBA00022989"/>
    </source>
</evidence>
<sequence length="825" mass="92106">MGSPGTDRGDTLYVRRELPSISVSPPTKLECYVRQRVMEVEAAAGSEKSPPPAPPFRPSNEDMAFAEPQHHVRHHRHHHHYRRKKRKGEEEEDEGRKRKHERSSAGITLSTMKPKLLRTVADLWPTYWETYEGHPEQDSLDGNVPSGSNTAQGGFSTDPGGNHNNTSSSLQKKKDLGTFSSALVPSSGLKRSKHKKKHKKTILSTSDSLAEPIEMHSGGIRDKRQPRPWIWVSLSAMYGKLIVLCALAFCLTEVMDNSVKPLQYQGIFVMYLYVGSIISIMCIYITVLVDNCPSLTKGSREELAAAEEGEVESTRGGTGGDSGGGTLRNWSGTLRRAHISRSRISRTSFYLRVGAIVFGLGTLVFTGLEIAMHTTTEERCVSDIIFAHPILQALFTFLQMHFLFVNSEVIVERFGVAARFGLIHLVATNVALWIQMVVWESANDWLRWTYDTIQVKGHSVVERDLPASTSQHLLALPKDQLPDSAVRDCECNGTMYGSISHAQKMIDLYECLNRNKLGQIWSSSTPYLFPFIVEYRLKVAIHFSLIAAAVTYIMWKNVGKAKEGRETGLSKAKLSGLASDLAGDGTLDPRKRSQGHWKVDCQSSSKGLFLGLLCLVGGVVVLIIFYIMKGHFEAKEQLFYMYTITEISLLGLCILVSIVGFIQIPKLSLSGKKPLDLDRLLSSTTIVGVYVFAIFGILVGVSGKIEENPHILLISLQGLQIIQVSMQALLTNEASRRTCLTRQEMRTKPGRQVVTFLLFGNATLWLLDTFLTHDVVAQELQIAFYGNLTWGIICRISLPLLIFYRFYSSVALIEIWKNTYKTKTD</sequence>
<evidence type="ECO:0000256" key="11">
    <source>
        <dbReference type="SAM" id="MobiDB-lite"/>
    </source>
</evidence>
<dbReference type="Pfam" id="PF03189">
    <property type="entry name" value="Otopetrin"/>
    <property type="match status" value="1"/>
</dbReference>
<keyword evidence="5 12" id="KW-0812">Transmembrane</keyword>
<feature type="transmembrane region" description="Helical" evidence="12">
    <location>
        <begin position="784"/>
        <end position="807"/>
    </location>
</feature>
<evidence type="ECO:0000256" key="9">
    <source>
        <dbReference type="ARBA" id="ARBA00023136"/>
    </source>
</evidence>
<feature type="compositionally biased region" description="Basic residues" evidence="11">
    <location>
        <begin position="71"/>
        <end position="86"/>
    </location>
</feature>
<feature type="transmembrane region" description="Helical" evidence="12">
    <location>
        <begin position="680"/>
        <end position="699"/>
    </location>
</feature>
<evidence type="ECO:0000256" key="6">
    <source>
        <dbReference type="ARBA" id="ARBA00022781"/>
    </source>
</evidence>
<accession>A0A7R9ACI8</accession>
<feature type="region of interest" description="Disordered" evidence="11">
    <location>
        <begin position="41"/>
        <end position="110"/>
    </location>
</feature>
<feature type="compositionally biased region" description="Basic residues" evidence="11">
    <location>
        <begin position="190"/>
        <end position="201"/>
    </location>
</feature>
<keyword evidence="9 12" id="KW-0472">Membrane</keyword>
<feature type="transmembrane region" description="Helical" evidence="12">
    <location>
        <begin position="753"/>
        <end position="772"/>
    </location>
</feature>
<dbReference type="OrthoDB" id="6429739at2759"/>
<keyword evidence="8" id="KW-0406">Ion transport</keyword>
<evidence type="ECO:0000256" key="3">
    <source>
        <dbReference type="ARBA" id="ARBA00022448"/>
    </source>
</evidence>
<evidence type="ECO:0000313" key="13">
    <source>
        <dbReference type="EMBL" id="CAD7251524.1"/>
    </source>
</evidence>
<dbReference type="PANTHER" id="PTHR21522">
    <property type="entry name" value="PROTON CHANNEL OTOP"/>
    <property type="match status" value="1"/>
</dbReference>
<proteinExistence type="inferred from homology"/>
<evidence type="ECO:0000256" key="8">
    <source>
        <dbReference type="ARBA" id="ARBA00023065"/>
    </source>
</evidence>